<sequence>MVDLNSQALENNTLGPSEQAKHTSARQQHFHWQLRLSWRLSRELNLQWRQQMIGCQLLCILGLREWSVKLKIGRVIHAKSGIPAGMWVEPYLEMAIIIDPSSWNTPTADVSTRGALHCYKHQGAMNFVHGQEKITKVGTGGAAGADYDQ</sequence>
<protein>
    <submittedName>
        <fullName evidence="1">Uncharacterized protein</fullName>
    </submittedName>
</protein>
<dbReference type="Proteomes" id="UP000242814">
    <property type="component" value="Unassembled WGS sequence"/>
</dbReference>
<reference evidence="1 2" key="1">
    <citation type="submission" date="2016-06" db="EMBL/GenBank/DDBJ databases">
        <authorList>
            <person name="Kjaerup R.B."/>
            <person name="Dalgaard T.S."/>
            <person name="Juul-Madsen H.R."/>
        </authorList>
    </citation>
    <scope>NUCLEOTIDE SEQUENCE [LARGE SCALE GENOMIC DNA]</scope>
    <source>
        <strain evidence="1 2">Pb300</strain>
    </source>
</reference>
<gene>
    <name evidence="1" type="ORF">ACO22_07583</name>
</gene>
<dbReference type="AlphaFoldDB" id="A0A1D2J479"/>
<comment type="caution">
    <text evidence="1">The sequence shown here is derived from an EMBL/GenBank/DDBJ whole genome shotgun (WGS) entry which is preliminary data.</text>
</comment>
<dbReference type="VEuPathDB" id="FungiDB:PADG_04517"/>
<proteinExistence type="predicted"/>
<dbReference type="VEuPathDB" id="FungiDB:PABG_04156"/>
<evidence type="ECO:0000313" key="1">
    <source>
        <dbReference type="EMBL" id="ODH13118.1"/>
    </source>
</evidence>
<name>A0A1D2J479_PARBR</name>
<dbReference type="EMBL" id="LZYO01000577">
    <property type="protein sequence ID" value="ODH13118.1"/>
    <property type="molecule type" value="Genomic_DNA"/>
</dbReference>
<accession>A0A1D2J479</accession>
<organism evidence="1 2">
    <name type="scientific">Paracoccidioides brasiliensis</name>
    <dbReference type="NCBI Taxonomy" id="121759"/>
    <lineage>
        <taxon>Eukaryota</taxon>
        <taxon>Fungi</taxon>
        <taxon>Dikarya</taxon>
        <taxon>Ascomycota</taxon>
        <taxon>Pezizomycotina</taxon>
        <taxon>Eurotiomycetes</taxon>
        <taxon>Eurotiomycetidae</taxon>
        <taxon>Onygenales</taxon>
        <taxon>Ajellomycetaceae</taxon>
        <taxon>Paracoccidioides</taxon>
    </lineage>
</organism>
<evidence type="ECO:0000313" key="2">
    <source>
        <dbReference type="Proteomes" id="UP000242814"/>
    </source>
</evidence>